<proteinExistence type="predicted"/>
<dbReference type="Proteomes" id="UP001266305">
    <property type="component" value="Unassembled WGS sequence"/>
</dbReference>
<organism evidence="2 3">
    <name type="scientific">Saguinus oedipus</name>
    <name type="common">Cotton-top tamarin</name>
    <name type="synonym">Oedipomidas oedipus</name>
    <dbReference type="NCBI Taxonomy" id="9490"/>
    <lineage>
        <taxon>Eukaryota</taxon>
        <taxon>Metazoa</taxon>
        <taxon>Chordata</taxon>
        <taxon>Craniata</taxon>
        <taxon>Vertebrata</taxon>
        <taxon>Euteleostomi</taxon>
        <taxon>Mammalia</taxon>
        <taxon>Eutheria</taxon>
        <taxon>Euarchontoglires</taxon>
        <taxon>Primates</taxon>
        <taxon>Haplorrhini</taxon>
        <taxon>Platyrrhini</taxon>
        <taxon>Cebidae</taxon>
        <taxon>Callitrichinae</taxon>
        <taxon>Saguinus</taxon>
    </lineage>
</organism>
<evidence type="ECO:0000313" key="2">
    <source>
        <dbReference type="EMBL" id="KAK2086560.1"/>
    </source>
</evidence>
<keyword evidence="3" id="KW-1185">Reference proteome</keyword>
<gene>
    <name evidence="2" type="ORF">P7K49_035985</name>
</gene>
<feature type="region of interest" description="Disordered" evidence="1">
    <location>
        <begin position="1"/>
        <end position="62"/>
    </location>
</feature>
<evidence type="ECO:0000313" key="3">
    <source>
        <dbReference type="Proteomes" id="UP001266305"/>
    </source>
</evidence>
<sequence length="62" mass="6426">MCGGERGRETPGGAGREGRKGGRRREGEQSDPAARGTAETRIAEVRAGARERGASRGDAETA</sequence>
<reference evidence="2 3" key="1">
    <citation type="submission" date="2023-05" db="EMBL/GenBank/DDBJ databases">
        <title>B98-5 Cell Line De Novo Hybrid Assembly: An Optical Mapping Approach.</title>
        <authorList>
            <person name="Kananen K."/>
            <person name="Auerbach J.A."/>
            <person name="Kautto E."/>
            <person name="Blachly J.S."/>
        </authorList>
    </citation>
    <scope>NUCLEOTIDE SEQUENCE [LARGE SCALE GENOMIC DNA]</scope>
    <source>
        <strain evidence="2">B95-8</strain>
        <tissue evidence="2">Cell line</tissue>
    </source>
</reference>
<feature type="compositionally biased region" description="Basic and acidic residues" evidence="1">
    <location>
        <begin position="16"/>
        <end position="28"/>
    </location>
</feature>
<protein>
    <submittedName>
        <fullName evidence="2">Uncharacterized protein</fullName>
    </submittedName>
</protein>
<comment type="caution">
    <text evidence="2">The sequence shown here is derived from an EMBL/GenBank/DDBJ whole genome shotgun (WGS) entry which is preliminary data.</text>
</comment>
<dbReference type="EMBL" id="JASSZA010000020">
    <property type="protein sequence ID" value="KAK2086560.1"/>
    <property type="molecule type" value="Genomic_DNA"/>
</dbReference>
<feature type="compositionally biased region" description="Basic and acidic residues" evidence="1">
    <location>
        <begin position="41"/>
        <end position="62"/>
    </location>
</feature>
<accession>A0ABQ9TPX8</accession>
<name>A0ABQ9TPX8_SAGOE</name>
<evidence type="ECO:0000256" key="1">
    <source>
        <dbReference type="SAM" id="MobiDB-lite"/>
    </source>
</evidence>
<feature type="non-terminal residue" evidence="2">
    <location>
        <position position="62"/>
    </location>
</feature>